<dbReference type="Proteomes" id="UP000298416">
    <property type="component" value="Unassembled WGS sequence"/>
</dbReference>
<reference evidence="2" key="2">
    <citation type="submission" date="2020-08" db="EMBL/GenBank/DDBJ databases">
        <title>Plant Genome Project.</title>
        <authorList>
            <person name="Zhang R.-G."/>
        </authorList>
    </citation>
    <scope>NUCLEOTIDE SEQUENCE</scope>
    <source>
        <strain evidence="2">Huo1</strain>
        <tissue evidence="2">Leaf</tissue>
    </source>
</reference>
<gene>
    <name evidence="2" type="ORF">SASPL_152492</name>
</gene>
<dbReference type="AlphaFoldDB" id="A0A8X8W395"/>
<evidence type="ECO:0000313" key="3">
    <source>
        <dbReference type="Proteomes" id="UP000298416"/>
    </source>
</evidence>
<dbReference type="EMBL" id="PNBA02000021">
    <property type="protein sequence ID" value="KAG6387305.1"/>
    <property type="molecule type" value="Genomic_DNA"/>
</dbReference>
<comment type="caution">
    <text evidence="2">The sequence shown here is derived from an EMBL/GenBank/DDBJ whole genome shotgun (WGS) entry which is preliminary data.</text>
</comment>
<feature type="region of interest" description="Disordered" evidence="1">
    <location>
        <begin position="25"/>
        <end position="46"/>
    </location>
</feature>
<evidence type="ECO:0000256" key="1">
    <source>
        <dbReference type="SAM" id="MobiDB-lite"/>
    </source>
</evidence>
<dbReference type="PANTHER" id="PTHR33448">
    <property type="entry name" value="CHLOROPLAST PROTEIN HCF243-RELATED"/>
    <property type="match status" value="1"/>
</dbReference>
<reference evidence="2" key="1">
    <citation type="submission" date="2018-01" db="EMBL/GenBank/DDBJ databases">
        <authorList>
            <person name="Mao J.F."/>
        </authorList>
    </citation>
    <scope>NUCLEOTIDE SEQUENCE</scope>
    <source>
        <strain evidence="2">Huo1</strain>
        <tissue evidence="2">Leaf</tissue>
    </source>
</reference>
<feature type="compositionally biased region" description="Polar residues" evidence="1">
    <location>
        <begin position="361"/>
        <end position="370"/>
    </location>
</feature>
<keyword evidence="3" id="KW-1185">Reference proteome</keyword>
<accession>A0A8X8W395</accession>
<proteinExistence type="predicted"/>
<feature type="region of interest" description="Disordered" evidence="1">
    <location>
        <begin position="240"/>
        <end position="262"/>
    </location>
</feature>
<dbReference type="OrthoDB" id="910634at2759"/>
<name>A0A8X8W395_SALSN</name>
<feature type="region of interest" description="Disordered" evidence="1">
    <location>
        <begin position="323"/>
        <end position="376"/>
    </location>
</feature>
<feature type="compositionally biased region" description="Basic and acidic residues" evidence="1">
    <location>
        <begin position="323"/>
        <end position="334"/>
    </location>
</feature>
<sequence>MTLTRSLLRSSFFFRRRRPRSNAGRRISPFFRRRSPAGDNPEPSSPKVTCIGQVRVKSQKKVKQCRRRINGESSFRSASVPSFQRWVHLPCFSAVLREFFCLFRCKCERWWCGGGRRKMEIAVKCSGEEEEKVNSNSRQHVFDDIEVNGDRIEVKGRSFEDECAISVPPKNALLLMRCRSDPIKMAAIANRISSDAARYENVAIQLQEDEEEEDDGDDDETSSSDEVFEARVLEQVQKEFFANEAENNEKTEPEEDVESNMSSFEALLETEIEPKSDQKQEIHQEKGTLPECLLLMMREPKLSMEVSKETWVCSTDFIRLDPERPRRAAAKADAEPPIVKKMASVEKSKPRVPEPPRRNNDSQPARSSCSLPADGKCEPLELTRCKSEPMSKAAAKLMPEAGC</sequence>
<protein>
    <submittedName>
        <fullName evidence="2">Uncharacterized protein</fullName>
    </submittedName>
</protein>
<evidence type="ECO:0000313" key="2">
    <source>
        <dbReference type="EMBL" id="KAG6387305.1"/>
    </source>
</evidence>
<organism evidence="2">
    <name type="scientific">Salvia splendens</name>
    <name type="common">Scarlet sage</name>
    <dbReference type="NCBI Taxonomy" id="180675"/>
    <lineage>
        <taxon>Eukaryota</taxon>
        <taxon>Viridiplantae</taxon>
        <taxon>Streptophyta</taxon>
        <taxon>Embryophyta</taxon>
        <taxon>Tracheophyta</taxon>
        <taxon>Spermatophyta</taxon>
        <taxon>Magnoliopsida</taxon>
        <taxon>eudicotyledons</taxon>
        <taxon>Gunneridae</taxon>
        <taxon>Pentapetalae</taxon>
        <taxon>asterids</taxon>
        <taxon>lamiids</taxon>
        <taxon>Lamiales</taxon>
        <taxon>Lamiaceae</taxon>
        <taxon>Nepetoideae</taxon>
        <taxon>Mentheae</taxon>
        <taxon>Salviinae</taxon>
        <taxon>Salvia</taxon>
        <taxon>Salvia subgen. Calosphace</taxon>
        <taxon>core Calosphace</taxon>
    </lineage>
</organism>
<dbReference type="PANTHER" id="PTHR33448:SF4">
    <property type="entry name" value="CHLOROPLAST PROTEIN HCF243"/>
    <property type="match status" value="1"/>
</dbReference>
<feature type="compositionally biased region" description="Basic and acidic residues" evidence="1">
    <location>
        <begin position="343"/>
        <end position="360"/>
    </location>
</feature>